<dbReference type="OrthoDB" id="785331at2759"/>
<proteinExistence type="inferred from homology"/>
<keyword evidence="10 19" id="KW-0418">Kinase</keyword>
<keyword evidence="12 20" id="KW-1133">Transmembrane helix</keyword>
<dbReference type="InterPro" id="IPR000719">
    <property type="entry name" value="Prot_kinase_dom"/>
</dbReference>
<dbReference type="GO" id="GO:0004674">
    <property type="term" value="F:protein serine/threonine kinase activity"/>
    <property type="evidence" value="ECO:0007669"/>
    <property type="project" value="UniProtKB-KW"/>
</dbReference>
<dbReference type="CDD" id="cd14066">
    <property type="entry name" value="STKc_IRAK"/>
    <property type="match status" value="1"/>
</dbReference>
<evidence type="ECO:0000256" key="17">
    <source>
        <dbReference type="ARBA" id="ARBA00047899"/>
    </source>
</evidence>
<accession>A0A9N7MWR0</accession>
<evidence type="ECO:0000313" key="25">
    <source>
        <dbReference type="EMBL" id="CAA0816271.1"/>
    </source>
</evidence>
<dbReference type="InterPro" id="IPR011009">
    <property type="entry name" value="Kinase-like_dom_sf"/>
</dbReference>
<evidence type="ECO:0000256" key="4">
    <source>
        <dbReference type="ARBA" id="ARBA00022536"/>
    </source>
</evidence>
<dbReference type="CDD" id="cd00028">
    <property type="entry name" value="B_lectin"/>
    <property type="match status" value="1"/>
</dbReference>
<dbReference type="EMBL" id="CACSLK010013932">
    <property type="protein sequence ID" value="CAA0816271.1"/>
    <property type="molecule type" value="Genomic_DNA"/>
</dbReference>
<evidence type="ECO:0000256" key="1">
    <source>
        <dbReference type="ARBA" id="ARBA00004251"/>
    </source>
</evidence>
<evidence type="ECO:0000256" key="2">
    <source>
        <dbReference type="ARBA" id="ARBA00022475"/>
    </source>
</evidence>
<evidence type="ECO:0000259" key="22">
    <source>
        <dbReference type="PROSITE" id="PS50011"/>
    </source>
</evidence>
<evidence type="ECO:0000256" key="21">
    <source>
        <dbReference type="SAM" id="SignalP"/>
    </source>
</evidence>
<dbReference type="FunFam" id="2.90.10.10:FF:000005">
    <property type="entry name" value="G-type lectin S-receptor-like serine/threonine-protein kinase"/>
    <property type="match status" value="1"/>
</dbReference>
<dbReference type="AlphaFoldDB" id="A0A9N7MWR0"/>
<dbReference type="FunFam" id="1.10.510.10:FF:000060">
    <property type="entry name" value="G-type lectin S-receptor-like serine/threonine-protein kinase"/>
    <property type="match status" value="1"/>
</dbReference>
<keyword evidence="3 19" id="KW-0723">Serine/threonine-protein kinase</keyword>
<dbReference type="SMART" id="SM00473">
    <property type="entry name" value="PAN_AP"/>
    <property type="match status" value="1"/>
</dbReference>
<dbReference type="SUPFAM" id="SSF56112">
    <property type="entry name" value="Protein kinase-like (PK-like)"/>
    <property type="match status" value="1"/>
</dbReference>
<dbReference type="CDD" id="cd01098">
    <property type="entry name" value="PAN_AP_plant"/>
    <property type="match status" value="1"/>
</dbReference>
<comment type="subcellular location">
    <subcellularLocation>
        <location evidence="1">Cell membrane</location>
        <topology evidence="1">Single-pass type I membrane protein</topology>
    </subcellularLocation>
</comment>
<keyword evidence="11 19" id="KW-0067">ATP-binding</keyword>
<keyword evidence="15" id="KW-0675">Receptor</keyword>
<keyword evidence="5 19" id="KW-0808">Transferase</keyword>
<evidence type="ECO:0000256" key="9">
    <source>
        <dbReference type="ARBA" id="ARBA00022741"/>
    </source>
</evidence>
<comment type="catalytic activity">
    <reaction evidence="17 19">
        <text>L-threonyl-[protein] + ATP = O-phospho-L-threonyl-[protein] + ADP + H(+)</text>
        <dbReference type="Rhea" id="RHEA:46608"/>
        <dbReference type="Rhea" id="RHEA-COMP:11060"/>
        <dbReference type="Rhea" id="RHEA-COMP:11605"/>
        <dbReference type="ChEBI" id="CHEBI:15378"/>
        <dbReference type="ChEBI" id="CHEBI:30013"/>
        <dbReference type="ChEBI" id="CHEBI:30616"/>
        <dbReference type="ChEBI" id="CHEBI:61977"/>
        <dbReference type="ChEBI" id="CHEBI:456216"/>
        <dbReference type="EC" id="2.7.11.1"/>
    </reaction>
</comment>
<dbReference type="Gene3D" id="3.30.200.20">
    <property type="entry name" value="Phosphorylase Kinase, domain 1"/>
    <property type="match status" value="1"/>
</dbReference>
<dbReference type="InterPro" id="IPR000858">
    <property type="entry name" value="S_locus_glycoprot_dom"/>
</dbReference>
<dbReference type="Pfam" id="PF00954">
    <property type="entry name" value="S_locus_glycop"/>
    <property type="match status" value="1"/>
</dbReference>
<dbReference type="PANTHER" id="PTHR27002">
    <property type="entry name" value="RECEPTOR-LIKE SERINE/THREONINE-PROTEIN KINASE SD1-8"/>
    <property type="match status" value="1"/>
</dbReference>
<dbReference type="PROSITE" id="PS50927">
    <property type="entry name" value="BULB_LECTIN"/>
    <property type="match status" value="1"/>
</dbReference>
<dbReference type="EC" id="2.7.11.1" evidence="19"/>
<evidence type="ECO:0000256" key="13">
    <source>
        <dbReference type="ARBA" id="ARBA00023136"/>
    </source>
</evidence>
<dbReference type="PROSITE" id="PS50011">
    <property type="entry name" value="PROTEIN_KINASE_DOM"/>
    <property type="match status" value="1"/>
</dbReference>
<comment type="similarity">
    <text evidence="19">Belongs to the protein kinase superfamily. Ser/Thr protein kinase family.</text>
</comment>
<feature type="transmembrane region" description="Helical" evidence="20">
    <location>
        <begin position="437"/>
        <end position="461"/>
    </location>
</feature>
<keyword evidence="6 20" id="KW-0812">Transmembrane</keyword>
<organism evidence="25 26">
    <name type="scientific">Striga hermonthica</name>
    <name type="common">Purple witchweed</name>
    <name type="synonym">Buchnera hermonthica</name>
    <dbReference type="NCBI Taxonomy" id="68872"/>
    <lineage>
        <taxon>Eukaryota</taxon>
        <taxon>Viridiplantae</taxon>
        <taxon>Streptophyta</taxon>
        <taxon>Embryophyta</taxon>
        <taxon>Tracheophyta</taxon>
        <taxon>Spermatophyta</taxon>
        <taxon>Magnoliopsida</taxon>
        <taxon>eudicotyledons</taxon>
        <taxon>Gunneridae</taxon>
        <taxon>Pentapetalae</taxon>
        <taxon>asterids</taxon>
        <taxon>lamiids</taxon>
        <taxon>Lamiales</taxon>
        <taxon>Orobanchaceae</taxon>
        <taxon>Buchnereae</taxon>
        <taxon>Striga</taxon>
    </lineage>
</organism>
<dbReference type="GO" id="GO:0005524">
    <property type="term" value="F:ATP binding"/>
    <property type="evidence" value="ECO:0007669"/>
    <property type="project" value="UniProtKB-KW"/>
</dbReference>
<dbReference type="InterPro" id="IPR024171">
    <property type="entry name" value="SRK-like_kinase"/>
</dbReference>
<keyword evidence="4" id="KW-0245">EGF-like domain</keyword>
<evidence type="ECO:0000256" key="3">
    <source>
        <dbReference type="ARBA" id="ARBA00022527"/>
    </source>
</evidence>
<dbReference type="SMART" id="SM00220">
    <property type="entry name" value="S_TKc"/>
    <property type="match status" value="1"/>
</dbReference>
<feature type="domain" description="Apple" evidence="24">
    <location>
        <begin position="343"/>
        <end position="424"/>
    </location>
</feature>
<gene>
    <name evidence="25" type="ORF">SHERM_16139</name>
</gene>
<dbReference type="SUPFAM" id="SSF51110">
    <property type="entry name" value="alpha-D-mannose-specific plant lectins"/>
    <property type="match status" value="1"/>
</dbReference>
<dbReference type="FunFam" id="3.30.200.20:FF:000330">
    <property type="entry name" value="G-type lectin S-receptor-like serine/threonine-protein kinase At4g03230"/>
    <property type="match status" value="1"/>
</dbReference>
<evidence type="ECO:0000256" key="14">
    <source>
        <dbReference type="ARBA" id="ARBA00023157"/>
    </source>
</evidence>
<comment type="caution">
    <text evidence="25">The sequence shown here is derived from an EMBL/GenBank/DDBJ whole genome shotgun (WGS) entry which is preliminary data.</text>
</comment>
<dbReference type="Gene3D" id="1.10.510.10">
    <property type="entry name" value="Transferase(Phosphotransferase) domain 1"/>
    <property type="match status" value="1"/>
</dbReference>
<dbReference type="Gene3D" id="2.90.10.10">
    <property type="entry name" value="Bulb-type lectin domain"/>
    <property type="match status" value="1"/>
</dbReference>
<evidence type="ECO:0000256" key="6">
    <source>
        <dbReference type="ARBA" id="ARBA00022692"/>
    </source>
</evidence>
<dbReference type="PANTHER" id="PTHR27002:SF851">
    <property type="entry name" value="G-TYPE LECTIN S-RECEPTOR-LIKE SERINE_THREONINE-PROTEIN KINASE SD1-1"/>
    <property type="match status" value="1"/>
</dbReference>
<name>A0A9N7MWR0_STRHE</name>
<keyword evidence="2" id="KW-1003">Cell membrane</keyword>
<evidence type="ECO:0000256" key="11">
    <source>
        <dbReference type="ARBA" id="ARBA00022840"/>
    </source>
</evidence>
<dbReference type="Pfam" id="PF08276">
    <property type="entry name" value="PAN_2"/>
    <property type="match status" value="1"/>
</dbReference>
<keyword evidence="9 19" id="KW-0547">Nucleotide-binding</keyword>
<feature type="domain" description="Bulb-type lectin" evidence="23">
    <location>
        <begin position="25"/>
        <end position="151"/>
    </location>
</feature>
<dbReference type="PROSITE" id="PS00108">
    <property type="entry name" value="PROTEIN_KINASE_ST"/>
    <property type="match status" value="1"/>
</dbReference>
<dbReference type="GO" id="GO:0005886">
    <property type="term" value="C:plasma membrane"/>
    <property type="evidence" value="ECO:0007669"/>
    <property type="project" value="UniProtKB-SubCell"/>
</dbReference>
<dbReference type="Pfam" id="PF11883">
    <property type="entry name" value="DUF3403"/>
    <property type="match status" value="1"/>
</dbReference>
<evidence type="ECO:0000256" key="5">
    <source>
        <dbReference type="ARBA" id="ARBA00022679"/>
    </source>
</evidence>
<dbReference type="Proteomes" id="UP001153555">
    <property type="component" value="Unassembled WGS sequence"/>
</dbReference>
<dbReference type="InterPro" id="IPR008271">
    <property type="entry name" value="Ser/Thr_kinase_AS"/>
</dbReference>
<evidence type="ECO:0000259" key="23">
    <source>
        <dbReference type="PROSITE" id="PS50927"/>
    </source>
</evidence>
<dbReference type="GO" id="GO:0048544">
    <property type="term" value="P:recognition of pollen"/>
    <property type="evidence" value="ECO:0007669"/>
    <property type="project" value="InterPro"/>
</dbReference>
<keyword evidence="7 21" id="KW-0732">Signal</keyword>
<dbReference type="InterPro" id="IPR003609">
    <property type="entry name" value="Pan_app"/>
</dbReference>
<evidence type="ECO:0000256" key="16">
    <source>
        <dbReference type="ARBA" id="ARBA00023180"/>
    </source>
</evidence>
<evidence type="ECO:0000256" key="12">
    <source>
        <dbReference type="ARBA" id="ARBA00022989"/>
    </source>
</evidence>
<keyword evidence="16" id="KW-0325">Glycoprotein</keyword>
<dbReference type="Pfam" id="PF01453">
    <property type="entry name" value="B_lectin"/>
    <property type="match status" value="1"/>
</dbReference>
<keyword evidence="8" id="KW-0430">Lectin</keyword>
<protein>
    <recommendedName>
        <fullName evidence="19">Receptor-like serine/threonine-protein kinase</fullName>
        <ecNumber evidence="19">2.7.11.1</ecNumber>
    </recommendedName>
</protein>
<dbReference type="InterPro" id="IPR001245">
    <property type="entry name" value="Ser-Thr/Tyr_kinase_cat_dom"/>
</dbReference>
<dbReference type="InterPro" id="IPR021820">
    <property type="entry name" value="S-locus_recpt_kinase_C"/>
</dbReference>
<evidence type="ECO:0000256" key="18">
    <source>
        <dbReference type="ARBA" id="ARBA00048679"/>
    </source>
</evidence>
<dbReference type="InterPro" id="IPR036426">
    <property type="entry name" value="Bulb-type_lectin_dom_sf"/>
</dbReference>
<dbReference type="InterPro" id="IPR001480">
    <property type="entry name" value="Bulb-type_lectin_dom"/>
</dbReference>
<dbReference type="PROSITE" id="PS50948">
    <property type="entry name" value="PAN"/>
    <property type="match status" value="1"/>
</dbReference>
<evidence type="ECO:0000256" key="10">
    <source>
        <dbReference type="ARBA" id="ARBA00022777"/>
    </source>
</evidence>
<evidence type="ECO:0000256" key="7">
    <source>
        <dbReference type="ARBA" id="ARBA00022729"/>
    </source>
</evidence>
<keyword evidence="14" id="KW-1015">Disulfide bond</keyword>
<keyword evidence="26" id="KW-1185">Reference proteome</keyword>
<dbReference type="GO" id="GO:0030246">
    <property type="term" value="F:carbohydrate binding"/>
    <property type="evidence" value="ECO:0007669"/>
    <property type="project" value="UniProtKB-KW"/>
</dbReference>
<comment type="catalytic activity">
    <reaction evidence="18 19">
        <text>L-seryl-[protein] + ATP = O-phospho-L-seryl-[protein] + ADP + H(+)</text>
        <dbReference type="Rhea" id="RHEA:17989"/>
        <dbReference type="Rhea" id="RHEA-COMP:9863"/>
        <dbReference type="Rhea" id="RHEA-COMP:11604"/>
        <dbReference type="ChEBI" id="CHEBI:15378"/>
        <dbReference type="ChEBI" id="CHEBI:29999"/>
        <dbReference type="ChEBI" id="CHEBI:30616"/>
        <dbReference type="ChEBI" id="CHEBI:83421"/>
        <dbReference type="ChEBI" id="CHEBI:456216"/>
        <dbReference type="EC" id="2.7.11.1"/>
    </reaction>
</comment>
<sequence length="818" mass="91561">MGTTFISHHIVFLHVIASLLLTSAIDTLGTNQTIADGGTLVSSNGTFTLGFFSPQNATGRRYLGIWYTISPPIVVWVANRAAPFPDTPHSAVLLRLTESGDLVLVNATDGVIWSTNRTSTTTARAPVAQLLDSGNLIIRDADNNGVRHWQSFDFPTDTFLPGMMLGRNLTSNREVYISSWTTENDPSPGRYSYHCDPTGYPQNILWSGSHIMYRSGQWNGLRFSGMPYMHPNRNFRFGLTVNQTSVFYYYEHVDPSAMVRVTMNQSGLAQLLLWYPTTQSWNVLFYEPMDMCDLYNFCGANGICSVQSSPICTCLDNFVPTDEGRWGRGDWSDGCVRRTALNCEGDEFLNLTGIKLPDPNHSWFNSEIIVLEECRARCLRNCSCVAYTRLDIREGGSGCLLYHGDLLDIRYFAEGGQDLYVRVASSELGPKRRKKHVMAIASSASVVGVILVCLSLFLCIYKRRKYINMRKEEALFNQSHGKDSELPFFKLSIILKATDHFSINNKLGQGGFGPVYKGKLENGEEIAVKRLSKSSAQGVDELKNEVILIAKLQHRNLVRLLGCCIQGDENMLIYEYMPNSSLDMFLFDKTKSMLLDWRKRHNIINGIAKGLLYLHQDSRLRIIHRDLKASNILLDSEMNPKISDFGLARSFGGNETEAHTRRVVGTYGYMSPEYAVDGLFSVKSDVFSFGVLVLEVLSGKRNRGFFSNNHSLNLLGHAWTLYNEESELELVDTCLGDSFEKSEVLRSIHVGLLCVQKCPEDRPSMSSVVFMLGNDVQLPRVKQPGFFTERDVLGAQSSTNMSASGSINEVTITMAEGR</sequence>
<evidence type="ECO:0000313" key="26">
    <source>
        <dbReference type="Proteomes" id="UP001153555"/>
    </source>
</evidence>
<feature type="signal peptide" evidence="21">
    <location>
        <begin position="1"/>
        <end position="24"/>
    </location>
</feature>
<evidence type="ECO:0000256" key="8">
    <source>
        <dbReference type="ARBA" id="ARBA00022734"/>
    </source>
</evidence>
<feature type="chain" id="PRO_5040397334" description="Receptor-like serine/threonine-protein kinase" evidence="21">
    <location>
        <begin position="25"/>
        <end position="818"/>
    </location>
</feature>
<evidence type="ECO:0000256" key="20">
    <source>
        <dbReference type="SAM" id="Phobius"/>
    </source>
</evidence>
<dbReference type="Pfam" id="PF07714">
    <property type="entry name" value="PK_Tyr_Ser-Thr"/>
    <property type="match status" value="1"/>
</dbReference>
<dbReference type="SMART" id="SM00108">
    <property type="entry name" value="B_lectin"/>
    <property type="match status" value="1"/>
</dbReference>
<evidence type="ECO:0000256" key="15">
    <source>
        <dbReference type="ARBA" id="ARBA00023170"/>
    </source>
</evidence>
<evidence type="ECO:0000256" key="19">
    <source>
        <dbReference type="PIRNR" id="PIRNR000641"/>
    </source>
</evidence>
<feature type="domain" description="Protein kinase" evidence="22">
    <location>
        <begin position="501"/>
        <end position="786"/>
    </location>
</feature>
<dbReference type="PIRSF" id="PIRSF000641">
    <property type="entry name" value="SRK"/>
    <property type="match status" value="1"/>
</dbReference>
<keyword evidence="13 20" id="KW-0472">Membrane</keyword>
<evidence type="ECO:0000259" key="24">
    <source>
        <dbReference type="PROSITE" id="PS50948"/>
    </source>
</evidence>
<reference evidence="25" key="1">
    <citation type="submission" date="2019-12" db="EMBL/GenBank/DDBJ databases">
        <authorList>
            <person name="Scholes J."/>
        </authorList>
    </citation>
    <scope>NUCLEOTIDE SEQUENCE</scope>
</reference>